<keyword evidence="2" id="KW-0812">Transmembrane</keyword>
<dbReference type="AlphaFoldDB" id="A0A949JZY3"/>
<dbReference type="PROSITE" id="PS50943">
    <property type="entry name" value="HTH_CROC1"/>
    <property type="match status" value="1"/>
</dbReference>
<protein>
    <submittedName>
        <fullName evidence="4">Helix-turn-helix domain-containing protein</fullName>
    </submittedName>
</protein>
<dbReference type="GO" id="GO:0003677">
    <property type="term" value="F:DNA binding"/>
    <property type="evidence" value="ECO:0007669"/>
    <property type="project" value="UniProtKB-KW"/>
</dbReference>
<evidence type="ECO:0000256" key="2">
    <source>
        <dbReference type="SAM" id="Phobius"/>
    </source>
</evidence>
<feature type="domain" description="HTH cro/C1-type" evidence="3">
    <location>
        <begin position="6"/>
        <end position="60"/>
    </location>
</feature>
<dbReference type="InterPro" id="IPR010982">
    <property type="entry name" value="Lambda_DNA-bd_dom_sf"/>
</dbReference>
<comment type="caution">
    <text evidence="4">The sequence shown here is derived from an EMBL/GenBank/DDBJ whole genome shotgun (WGS) entry which is preliminary data.</text>
</comment>
<dbReference type="EMBL" id="JAHQCW010000008">
    <property type="protein sequence ID" value="MBU9736255.1"/>
    <property type="molecule type" value="Genomic_DNA"/>
</dbReference>
<dbReference type="SMART" id="SM00530">
    <property type="entry name" value="HTH_XRE"/>
    <property type="match status" value="1"/>
</dbReference>
<dbReference type="Proteomes" id="UP000712157">
    <property type="component" value="Unassembled WGS sequence"/>
</dbReference>
<feature type="transmembrane region" description="Helical" evidence="2">
    <location>
        <begin position="98"/>
        <end position="121"/>
    </location>
</feature>
<reference evidence="4" key="1">
    <citation type="submission" date="2021-06" db="EMBL/GenBank/DDBJ databases">
        <title>Description of novel taxa of the family Lachnospiraceae.</title>
        <authorList>
            <person name="Chaplin A.V."/>
            <person name="Sokolova S.R."/>
            <person name="Pikina A.P."/>
            <person name="Korzhanova M."/>
            <person name="Belova V."/>
            <person name="Korostin D."/>
            <person name="Efimov B.A."/>
        </authorList>
    </citation>
    <scope>NUCLEOTIDE SEQUENCE</scope>
    <source>
        <strain evidence="4">ASD5720</strain>
    </source>
</reference>
<keyword evidence="5" id="KW-1185">Reference proteome</keyword>
<proteinExistence type="predicted"/>
<dbReference type="PANTHER" id="PTHR46558:SF3">
    <property type="entry name" value="TRANSCRIPTIONAL REGULATOR"/>
    <property type="match status" value="1"/>
</dbReference>
<dbReference type="InterPro" id="IPR001387">
    <property type="entry name" value="Cro/C1-type_HTH"/>
</dbReference>
<gene>
    <name evidence="4" type="ORF">KTH89_06870</name>
</gene>
<evidence type="ECO:0000313" key="4">
    <source>
        <dbReference type="EMBL" id="MBU9736255.1"/>
    </source>
</evidence>
<organism evidence="4 5">
    <name type="scientific">Diplocloster agilis</name>
    <dbReference type="NCBI Taxonomy" id="2850323"/>
    <lineage>
        <taxon>Bacteria</taxon>
        <taxon>Bacillati</taxon>
        <taxon>Bacillota</taxon>
        <taxon>Clostridia</taxon>
        <taxon>Lachnospirales</taxon>
        <taxon>Lachnospiraceae</taxon>
        <taxon>Diplocloster</taxon>
    </lineage>
</organism>
<dbReference type="CDD" id="cd00093">
    <property type="entry name" value="HTH_XRE"/>
    <property type="match status" value="1"/>
</dbReference>
<keyword evidence="2" id="KW-0472">Membrane</keyword>
<evidence type="ECO:0000313" key="5">
    <source>
        <dbReference type="Proteomes" id="UP000712157"/>
    </source>
</evidence>
<name>A0A949JZY3_9FIRM</name>
<keyword evidence="2" id="KW-1133">Transmembrane helix</keyword>
<evidence type="ECO:0000259" key="3">
    <source>
        <dbReference type="PROSITE" id="PS50943"/>
    </source>
</evidence>
<evidence type="ECO:0000256" key="1">
    <source>
        <dbReference type="ARBA" id="ARBA00023125"/>
    </source>
</evidence>
<dbReference type="SUPFAM" id="SSF47413">
    <property type="entry name" value="lambda repressor-like DNA-binding domains"/>
    <property type="match status" value="1"/>
</dbReference>
<keyword evidence="1" id="KW-0238">DNA-binding</keyword>
<dbReference type="Gene3D" id="1.10.260.40">
    <property type="entry name" value="lambda repressor-like DNA-binding domains"/>
    <property type="match status" value="1"/>
</dbReference>
<sequence>MFSENLRSVRTAKGFSQQELAGRLHVVRQTISKWEKGISVPDADMLIRISEILELSVSELLGAKITEEMNQSEVAEQLARINEQLAVKNRRTRRILRIAMGFLIGIVVFYIILLILSMASFNSFKNGKKVEVTAQTETVIPEE</sequence>
<dbReference type="RefSeq" id="WP_238721162.1">
    <property type="nucleotide sequence ID" value="NZ_JAHQCW010000008.1"/>
</dbReference>
<dbReference type="Pfam" id="PF01381">
    <property type="entry name" value="HTH_3"/>
    <property type="match status" value="1"/>
</dbReference>
<accession>A0A949JZY3</accession>
<dbReference type="PANTHER" id="PTHR46558">
    <property type="entry name" value="TRACRIPTIONAL REGULATORY PROTEIN-RELATED-RELATED"/>
    <property type="match status" value="1"/>
</dbReference>